<evidence type="ECO:0000259" key="5">
    <source>
        <dbReference type="PROSITE" id="PS51504"/>
    </source>
</evidence>
<dbReference type="Gene3D" id="1.10.10.10">
    <property type="entry name" value="Winged helix-like DNA-binding domain superfamily/Winged helix DNA-binding domain"/>
    <property type="match status" value="1"/>
</dbReference>
<dbReference type="SMART" id="SM00526">
    <property type="entry name" value="H15"/>
    <property type="match status" value="1"/>
</dbReference>
<dbReference type="PANTHER" id="PTHR11467">
    <property type="entry name" value="HISTONE H1"/>
    <property type="match status" value="1"/>
</dbReference>
<reference evidence="6 7" key="1">
    <citation type="submission" date="2024-01" db="EMBL/GenBank/DDBJ databases">
        <title>The genomes of 5 underutilized Papilionoideae crops provide insights into root nodulation and disease resistanc.</title>
        <authorList>
            <person name="Yuan L."/>
        </authorList>
    </citation>
    <scope>NUCLEOTIDE SEQUENCE [LARGE SCALE GENOMIC DNA]</scope>
    <source>
        <strain evidence="6">ZHUSHIDOU_FW_LH</strain>
        <tissue evidence="6">Leaf</tissue>
    </source>
</reference>
<evidence type="ECO:0000313" key="7">
    <source>
        <dbReference type="Proteomes" id="UP001372338"/>
    </source>
</evidence>
<gene>
    <name evidence="6" type="ORF">RIF29_22375</name>
</gene>
<comment type="caution">
    <text evidence="6">The sequence shown here is derived from an EMBL/GenBank/DDBJ whole genome shotgun (WGS) entry which is preliminary data.</text>
</comment>
<organism evidence="6 7">
    <name type="scientific">Crotalaria pallida</name>
    <name type="common">Smooth rattlebox</name>
    <name type="synonym">Crotalaria striata</name>
    <dbReference type="NCBI Taxonomy" id="3830"/>
    <lineage>
        <taxon>Eukaryota</taxon>
        <taxon>Viridiplantae</taxon>
        <taxon>Streptophyta</taxon>
        <taxon>Embryophyta</taxon>
        <taxon>Tracheophyta</taxon>
        <taxon>Spermatophyta</taxon>
        <taxon>Magnoliopsida</taxon>
        <taxon>eudicotyledons</taxon>
        <taxon>Gunneridae</taxon>
        <taxon>Pentapetalae</taxon>
        <taxon>rosids</taxon>
        <taxon>fabids</taxon>
        <taxon>Fabales</taxon>
        <taxon>Fabaceae</taxon>
        <taxon>Papilionoideae</taxon>
        <taxon>50 kb inversion clade</taxon>
        <taxon>genistoids sensu lato</taxon>
        <taxon>core genistoids</taxon>
        <taxon>Crotalarieae</taxon>
        <taxon>Crotalaria</taxon>
    </lineage>
</organism>
<dbReference type="PANTHER" id="PTHR11467:SF130">
    <property type="entry name" value="HISTONE H1-LIKE ISOFORM X1"/>
    <property type="match status" value="1"/>
</dbReference>
<name>A0AAN9F8Q9_CROPI</name>
<evidence type="ECO:0000313" key="6">
    <source>
        <dbReference type="EMBL" id="KAK7269641.1"/>
    </source>
</evidence>
<dbReference type="InterPro" id="IPR005818">
    <property type="entry name" value="Histone_H1/H5_H15"/>
</dbReference>
<comment type="subcellular location">
    <subcellularLocation>
        <location evidence="1">Nucleus</location>
    </subcellularLocation>
</comment>
<accession>A0AAN9F8Q9</accession>
<evidence type="ECO:0000256" key="3">
    <source>
        <dbReference type="ARBA" id="ARBA00023242"/>
    </source>
</evidence>
<dbReference type="InterPro" id="IPR036390">
    <property type="entry name" value="WH_DNA-bd_sf"/>
</dbReference>
<dbReference type="CDD" id="cd00073">
    <property type="entry name" value="H15"/>
    <property type="match status" value="1"/>
</dbReference>
<dbReference type="GO" id="GO:0000786">
    <property type="term" value="C:nucleosome"/>
    <property type="evidence" value="ECO:0007669"/>
    <property type="project" value="InterPro"/>
</dbReference>
<dbReference type="GO" id="GO:0030261">
    <property type="term" value="P:chromosome condensation"/>
    <property type="evidence" value="ECO:0007669"/>
    <property type="project" value="TreeGrafter"/>
</dbReference>
<dbReference type="GO" id="GO:0006334">
    <property type="term" value="P:nucleosome assembly"/>
    <property type="evidence" value="ECO:0007669"/>
    <property type="project" value="InterPro"/>
</dbReference>
<dbReference type="AlphaFoldDB" id="A0AAN9F8Q9"/>
<dbReference type="GO" id="GO:0045910">
    <property type="term" value="P:negative regulation of DNA recombination"/>
    <property type="evidence" value="ECO:0007669"/>
    <property type="project" value="TreeGrafter"/>
</dbReference>
<dbReference type="EMBL" id="JAYWIO010000004">
    <property type="protein sequence ID" value="KAK7269641.1"/>
    <property type="molecule type" value="Genomic_DNA"/>
</dbReference>
<proteinExistence type="predicted"/>
<feature type="region of interest" description="Disordered" evidence="4">
    <location>
        <begin position="123"/>
        <end position="152"/>
    </location>
</feature>
<dbReference type="Pfam" id="PF00538">
    <property type="entry name" value="Linker_histone"/>
    <property type="match status" value="1"/>
</dbReference>
<evidence type="ECO:0000256" key="2">
    <source>
        <dbReference type="ARBA" id="ARBA00023125"/>
    </source>
</evidence>
<dbReference type="PROSITE" id="PS51504">
    <property type="entry name" value="H15"/>
    <property type="match status" value="1"/>
</dbReference>
<protein>
    <recommendedName>
        <fullName evidence="5">H15 domain-containing protein</fullName>
    </recommendedName>
</protein>
<dbReference type="SUPFAM" id="SSF46785">
    <property type="entry name" value="Winged helix' DNA-binding domain"/>
    <property type="match status" value="1"/>
</dbReference>
<sequence>MITDAITTLKERNGSSQPAISKFIQHKHNKALPPNFKSLLSHHLKKFVKSEKLFKVKNSYKVYETTNTNQKKTTTVTTITATTPPKRKGGKKLKSLSQVKTPEALKKKSVAVTSCNSAVKVKRLSQVKTPEGMKKKKRKINPRNRRLGNDAH</sequence>
<feature type="compositionally biased region" description="Basic residues" evidence="4">
    <location>
        <begin position="134"/>
        <end position="146"/>
    </location>
</feature>
<feature type="domain" description="H15" evidence="5">
    <location>
        <begin position="1"/>
        <end position="64"/>
    </location>
</feature>
<keyword evidence="7" id="KW-1185">Reference proteome</keyword>
<feature type="region of interest" description="Disordered" evidence="4">
    <location>
        <begin position="81"/>
        <end position="111"/>
    </location>
</feature>
<dbReference type="InterPro" id="IPR036388">
    <property type="entry name" value="WH-like_DNA-bd_sf"/>
</dbReference>
<evidence type="ECO:0000256" key="1">
    <source>
        <dbReference type="ARBA" id="ARBA00004123"/>
    </source>
</evidence>
<evidence type="ECO:0000256" key="4">
    <source>
        <dbReference type="SAM" id="MobiDB-lite"/>
    </source>
</evidence>
<dbReference type="GO" id="GO:0005634">
    <property type="term" value="C:nucleus"/>
    <property type="evidence" value="ECO:0007669"/>
    <property type="project" value="UniProtKB-SubCell"/>
</dbReference>
<keyword evidence="3" id="KW-0539">Nucleus</keyword>
<keyword evidence="2" id="KW-0238">DNA-binding</keyword>
<dbReference type="Proteomes" id="UP001372338">
    <property type="component" value="Unassembled WGS sequence"/>
</dbReference>
<dbReference type="GO" id="GO:0031492">
    <property type="term" value="F:nucleosomal DNA binding"/>
    <property type="evidence" value="ECO:0007669"/>
    <property type="project" value="TreeGrafter"/>
</dbReference>
<feature type="compositionally biased region" description="Basic residues" evidence="4">
    <location>
        <begin position="85"/>
        <end position="94"/>
    </location>
</feature>
<dbReference type="GO" id="GO:0003690">
    <property type="term" value="F:double-stranded DNA binding"/>
    <property type="evidence" value="ECO:0007669"/>
    <property type="project" value="TreeGrafter"/>
</dbReference>